<name>A0AAE1L075_PETCI</name>
<feature type="domain" description="Reverse transcriptase" evidence="1">
    <location>
        <begin position="63"/>
        <end position="174"/>
    </location>
</feature>
<dbReference type="EMBL" id="JAWQEG010000579">
    <property type="protein sequence ID" value="KAK3888205.1"/>
    <property type="molecule type" value="Genomic_DNA"/>
</dbReference>
<dbReference type="CDD" id="cd01650">
    <property type="entry name" value="RT_nLTR_like"/>
    <property type="match status" value="1"/>
</dbReference>
<protein>
    <recommendedName>
        <fullName evidence="1">Reverse transcriptase domain-containing protein</fullName>
    </recommendedName>
</protein>
<sequence>MKESPKLLHQYIRHKKVGVPSVGPLKLDSGALTADCGEIADIFASSFSTVYATGDPVCQYLLMRPISLTSVCCKTLERIIAKNLYEFLESNQILSADQFGFRQGRTVDDQPLLVYDDVTSWLDSGCVVDVVLFDFSKAFDVVCHTILIDKLRHIGGGGRLLDWISNFLTDRTMRVLVSDDLKLYMKIRHNATHPLAVDLSSLQKDIDNISRVAASWGLNFNPNKCVVIRCQRGSVDWTAVGSLQHYHLDNSDLSLADNHRDLGILVDNTLKFHAHIRATVNKAAGIANNLLKSTLCHSSDFMVTILKSHIRPILEFGSTVWNTGYLGDLRLLESVQRRWTKHIDSLADLPYTNRLKALNLYSVQGRLLRADLIKCWKIFHKQSVISPSDLFSVSPVTATRGHRFKLVKPHIYTECRRRFFSVRCIDHWNFLPDSVVGANTVEAFKRGLHLSLGELLYAHTE</sequence>
<dbReference type="GO" id="GO:0071897">
    <property type="term" value="P:DNA biosynthetic process"/>
    <property type="evidence" value="ECO:0007669"/>
    <property type="project" value="UniProtKB-ARBA"/>
</dbReference>
<accession>A0AAE1L075</accession>
<dbReference type="AlphaFoldDB" id="A0AAE1L075"/>
<dbReference type="InterPro" id="IPR043502">
    <property type="entry name" value="DNA/RNA_pol_sf"/>
</dbReference>
<dbReference type="Pfam" id="PF00078">
    <property type="entry name" value="RVT_1"/>
    <property type="match status" value="1"/>
</dbReference>
<evidence type="ECO:0000313" key="2">
    <source>
        <dbReference type="EMBL" id="KAK3888205.1"/>
    </source>
</evidence>
<dbReference type="Proteomes" id="UP001286313">
    <property type="component" value="Unassembled WGS sequence"/>
</dbReference>
<gene>
    <name evidence="2" type="ORF">Pcinc_007736</name>
</gene>
<proteinExistence type="predicted"/>
<keyword evidence="3" id="KW-1185">Reference proteome</keyword>
<dbReference type="InterPro" id="IPR000477">
    <property type="entry name" value="RT_dom"/>
</dbReference>
<organism evidence="2 3">
    <name type="scientific">Petrolisthes cinctipes</name>
    <name type="common">Flat porcelain crab</name>
    <dbReference type="NCBI Taxonomy" id="88211"/>
    <lineage>
        <taxon>Eukaryota</taxon>
        <taxon>Metazoa</taxon>
        <taxon>Ecdysozoa</taxon>
        <taxon>Arthropoda</taxon>
        <taxon>Crustacea</taxon>
        <taxon>Multicrustacea</taxon>
        <taxon>Malacostraca</taxon>
        <taxon>Eumalacostraca</taxon>
        <taxon>Eucarida</taxon>
        <taxon>Decapoda</taxon>
        <taxon>Pleocyemata</taxon>
        <taxon>Anomura</taxon>
        <taxon>Galatheoidea</taxon>
        <taxon>Porcellanidae</taxon>
        <taxon>Petrolisthes</taxon>
    </lineage>
</organism>
<reference evidence="2" key="1">
    <citation type="submission" date="2023-10" db="EMBL/GenBank/DDBJ databases">
        <title>Genome assemblies of two species of porcelain crab, Petrolisthes cinctipes and Petrolisthes manimaculis (Anomura: Porcellanidae).</title>
        <authorList>
            <person name="Angst P."/>
        </authorList>
    </citation>
    <scope>NUCLEOTIDE SEQUENCE</scope>
    <source>
        <strain evidence="2">PB745_01</strain>
        <tissue evidence="2">Gill</tissue>
    </source>
</reference>
<evidence type="ECO:0000313" key="3">
    <source>
        <dbReference type="Proteomes" id="UP001286313"/>
    </source>
</evidence>
<dbReference type="SUPFAM" id="SSF56672">
    <property type="entry name" value="DNA/RNA polymerases"/>
    <property type="match status" value="1"/>
</dbReference>
<evidence type="ECO:0000259" key="1">
    <source>
        <dbReference type="Pfam" id="PF00078"/>
    </source>
</evidence>
<comment type="caution">
    <text evidence="2">The sequence shown here is derived from an EMBL/GenBank/DDBJ whole genome shotgun (WGS) entry which is preliminary data.</text>
</comment>
<dbReference type="PANTHER" id="PTHR33332">
    <property type="entry name" value="REVERSE TRANSCRIPTASE DOMAIN-CONTAINING PROTEIN"/>
    <property type="match status" value="1"/>
</dbReference>